<dbReference type="PANTHER" id="PTHR41317:SF1">
    <property type="entry name" value="PD-(D_E)XK NUCLEASE FAMILY TRANSPOSASE"/>
    <property type="match status" value="1"/>
</dbReference>
<name>A0A1H3VS00_9BACT</name>
<dbReference type="PANTHER" id="PTHR41317">
    <property type="entry name" value="PD-(D_E)XK NUCLEASE FAMILY TRANSPOSASE"/>
    <property type="match status" value="1"/>
</dbReference>
<organism evidence="1 2">
    <name type="scientific">Arachidicoccus rhizosphaerae</name>
    <dbReference type="NCBI Taxonomy" id="551991"/>
    <lineage>
        <taxon>Bacteria</taxon>
        <taxon>Pseudomonadati</taxon>
        <taxon>Bacteroidota</taxon>
        <taxon>Chitinophagia</taxon>
        <taxon>Chitinophagales</taxon>
        <taxon>Chitinophagaceae</taxon>
        <taxon>Arachidicoccus</taxon>
    </lineage>
</organism>
<evidence type="ECO:0000313" key="1">
    <source>
        <dbReference type="EMBL" id="SDZ76878.1"/>
    </source>
</evidence>
<sequence>MKKNTPFQSVTTPVLDLHPSKYMNLLTDYGFKSVLKVQELAIDFLNDLLEGAPHIQKITYLDKESLGRDKNNRIAVFDLLCEDDQNREFIVEIQRISQKFFLDRSVFYASSRIRDNAPKGKEAFSNWDFYQKPLIFIGILDFDIKESLPDQFEHFLQLCDIRSKKVFYEKLSFIFLELPKFERMIGNGLSADSANLNKWLFAFKKLHTLEKAPEYLGKGPFKRLLEIAEIANMTKKQKEDYELSLKQLADNYAIRMTAREEGAAKAKIEIIKNLLSAGEFSVSSIAKAAGVEEDYVLALKNELEAEKQ</sequence>
<evidence type="ECO:0000313" key="2">
    <source>
        <dbReference type="Proteomes" id="UP000199041"/>
    </source>
</evidence>
<dbReference type="STRING" id="551991.SAMN05192529_101353"/>
<dbReference type="RefSeq" id="WP_091392500.1">
    <property type="nucleotide sequence ID" value="NZ_FNQY01000001.1"/>
</dbReference>
<gene>
    <name evidence="1" type="ORF">SAMN05192529_101353</name>
</gene>
<dbReference type="Pfam" id="PF12784">
    <property type="entry name" value="PDDEXK_2"/>
    <property type="match status" value="1"/>
</dbReference>
<evidence type="ECO:0008006" key="3">
    <source>
        <dbReference type="Google" id="ProtNLM"/>
    </source>
</evidence>
<accession>A0A1H3VS00</accession>
<proteinExistence type="predicted"/>
<dbReference type="Proteomes" id="UP000199041">
    <property type="component" value="Unassembled WGS sequence"/>
</dbReference>
<dbReference type="OrthoDB" id="649569at2"/>
<dbReference type="NCBIfam" id="TIGR01784">
    <property type="entry name" value="T_den_put_tspse"/>
    <property type="match status" value="1"/>
</dbReference>
<dbReference type="InterPro" id="IPR010106">
    <property type="entry name" value="RpnA"/>
</dbReference>
<dbReference type="EMBL" id="FNQY01000001">
    <property type="protein sequence ID" value="SDZ76878.1"/>
    <property type="molecule type" value="Genomic_DNA"/>
</dbReference>
<keyword evidence="2" id="KW-1185">Reference proteome</keyword>
<reference evidence="1 2" key="1">
    <citation type="submission" date="2016-10" db="EMBL/GenBank/DDBJ databases">
        <authorList>
            <person name="de Groot N.N."/>
        </authorList>
    </citation>
    <scope>NUCLEOTIDE SEQUENCE [LARGE SCALE GENOMIC DNA]</scope>
    <source>
        <strain evidence="1 2">Vu-144</strain>
    </source>
</reference>
<dbReference type="AlphaFoldDB" id="A0A1H3VS00"/>
<protein>
    <recommendedName>
        <fullName evidence="3">PD-(D/E)XK nuclease family transposase</fullName>
    </recommendedName>
</protein>